<dbReference type="HAMAP" id="MF_00302">
    <property type="entry name" value="ClpS"/>
    <property type="match status" value="1"/>
</dbReference>
<feature type="domain" description="Adaptor protein ClpS core" evidence="2">
    <location>
        <begin position="25"/>
        <end position="104"/>
    </location>
</feature>
<dbReference type="NCBIfam" id="NF000672">
    <property type="entry name" value="PRK00033.1-5"/>
    <property type="match status" value="1"/>
</dbReference>
<reference evidence="3" key="1">
    <citation type="journal article" date="2015" name="Nature">
        <title>Complex archaea that bridge the gap between prokaryotes and eukaryotes.</title>
        <authorList>
            <person name="Spang A."/>
            <person name="Saw J.H."/>
            <person name="Jorgensen S.L."/>
            <person name="Zaremba-Niedzwiedzka K."/>
            <person name="Martijn J."/>
            <person name="Lind A.E."/>
            <person name="van Eijk R."/>
            <person name="Schleper C."/>
            <person name="Guy L."/>
            <person name="Ettema T.J."/>
        </authorList>
    </citation>
    <scope>NUCLEOTIDE SEQUENCE</scope>
</reference>
<dbReference type="InterPro" id="IPR003769">
    <property type="entry name" value="ClpS_core"/>
</dbReference>
<feature type="compositionally biased region" description="Basic and acidic residues" evidence="1">
    <location>
        <begin position="1"/>
        <end position="13"/>
    </location>
</feature>
<organism evidence="3">
    <name type="scientific">marine sediment metagenome</name>
    <dbReference type="NCBI Taxonomy" id="412755"/>
    <lineage>
        <taxon>unclassified sequences</taxon>
        <taxon>metagenomes</taxon>
        <taxon>ecological metagenomes</taxon>
    </lineage>
</organism>
<dbReference type="Gene3D" id="3.30.1390.10">
    <property type="match status" value="1"/>
</dbReference>
<evidence type="ECO:0000313" key="3">
    <source>
        <dbReference type="EMBL" id="KKM89679.1"/>
    </source>
</evidence>
<dbReference type="GO" id="GO:0030163">
    <property type="term" value="P:protein catabolic process"/>
    <property type="evidence" value="ECO:0007669"/>
    <property type="project" value="InterPro"/>
</dbReference>
<dbReference type="AlphaFoldDB" id="A0A0F9L4F2"/>
<proteinExistence type="inferred from homology"/>
<feature type="region of interest" description="Disordered" evidence="1">
    <location>
        <begin position="1"/>
        <end position="22"/>
    </location>
</feature>
<dbReference type="Pfam" id="PF02617">
    <property type="entry name" value="ClpS"/>
    <property type="match status" value="1"/>
</dbReference>
<evidence type="ECO:0000259" key="2">
    <source>
        <dbReference type="Pfam" id="PF02617"/>
    </source>
</evidence>
<accession>A0A0F9L4F2</accession>
<comment type="caution">
    <text evidence="3">The sequence shown here is derived from an EMBL/GenBank/DDBJ whole genome shotgun (WGS) entry which is preliminary data.</text>
</comment>
<dbReference type="EMBL" id="LAZR01006781">
    <property type="protein sequence ID" value="KKM89679.1"/>
    <property type="molecule type" value="Genomic_DNA"/>
</dbReference>
<name>A0A0F9L4F2_9ZZZZ</name>
<protein>
    <recommendedName>
        <fullName evidence="2">Adaptor protein ClpS core domain-containing protein</fullName>
    </recommendedName>
</protein>
<dbReference type="FunFam" id="3.30.1390.10:FF:000002">
    <property type="entry name" value="ATP-dependent Clp protease adapter protein ClpS"/>
    <property type="match status" value="1"/>
</dbReference>
<dbReference type="PANTHER" id="PTHR33473:SF19">
    <property type="entry name" value="ATP-DEPENDENT CLP PROTEASE ADAPTER PROTEIN CLPS"/>
    <property type="match status" value="1"/>
</dbReference>
<dbReference type="GO" id="GO:0006508">
    <property type="term" value="P:proteolysis"/>
    <property type="evidence" value="ECO:0007669"/>
    <property type="project" value="InterPro"/>
</dbReference>
<gene>
    <name evidence="3" type="ORF">LCGC14_1246290</name>
</gene>
<dbReference type="PANTHER" id="PTHR33473">
    <property type="entry name" value="ATP-DEPENDENT CLP PROTEASE ADAPTER PROTEIN CLPS1, CHLOROPLASTIC"/>
    <property type="match status" value="1"/>
</dbReference>
<dbReference type="InterPro" id="IPR014719">
    <property type="entry name" value="Ribosomal_bL12_C/ClpS-like"/>
</dbReference>
<dbReference type="SUPFAM" id="SSF54736">
    <property type="entry name" value="ClpS-like"/>
    <property type="match status" value="1"/>
</dbReference>
<evidence type="ECO:0000256" key="1">
    <source>
        <dbReference type="SAM" id="MobiDB-lite"/>
    </source>
</evidence>
<sequence length="108" mass="12158">MSNEHDQDWHDESQLAVAPAKPALKQPPKYRVLMLNDDYTPMDFVIEVLESLFSMATDNATRTMMLVHTEGQAPCGIYTFEIAEAKVEQANSYAQSHGHPLQCTMEEA</sequence>
<dbReference type="InterPro" id="IPR022935">
    <property type="entry name" value="ClpS"/>
</dbReference>